<evidence type="ECO:0000259" key="1">
    <source>
        <dbReference type="Pfam" id="PF13524"/>
    </source>
</evidence>
<feature type="non-terminal residue" evidence="2">
    <location>
        <position position="1"/>
    </location>
</feature>
<reference evidence="2" key="1">
    <citation type="journal article" date="2015" name="Nature">
        <title>Complex archaea that bridge the gap between prokaryotes and eukaryotes.</title>
        <authorList>
            <person name="Spang A."/>
            <person name="Saw J.H."/>
            <person name="Jorgensen S.L."/>
            <person name="Zaremba-Niedzwiedzka K."/>
            <person name="Martijn J."/>
            <person name="Lind A.E."/>
            <person name="van Eijk R."/>
            <person name="Schleper C."/>
            <person name="Guy L."/>
            <person name="Ettema T.J."/>
        </authorList>
    </citation>
    <scope>NUCLEOTIDE SEQUENCE</scope>
</reference>
<dbReference type="AlphaFoldDB" id="A0A0F9BRZ8"/>
<proteinExistence type="predicted"/>
<dbReference type="InterPro" id="IPR055259">
    <property type="entry name" value="YkvP/CgeB_Glyco_trans-like"/>
</dbReference>
<protein>
    <recommendedName>
        <fullName evidence="1">Spore protein YkvP/CgeB glycosyl transferase-like domain-containing protein</fullName>
    </recommendedName>
</protein>
<accession>A0A0F9BRZ8</accession>
<organism evidence="2">
    <name type="scientific">marine sediment metagenome</name>
    <dbReference type="NCBI Taxonomy" id="412755"/>
    <lineage>
        <taxon>unclassified sequences</taxon>
        <taxon>metagenomes</taxon>
        <taxon>ecological metagenomes</taxon>
    </lineage>
</organism>
<dbReference type="Pfam" id="PF13524">
    <property type="entry name" value="Glyco_trans_1_2"/>
    <property type="match status" value="1"/>
</dbReference>
<dbReference type="EMBL" id="LAZR01050534">
    <property type="protein sequence ID" value="KKK87146.1"/>
    <property type="molecule type" value="Genomic_DNA"/>
</dbReference>
<name>A0A0F9BRZ8_9ZZZZ</name>
<feature type="domain" description="Spore protein YkvP/CgeB glycosyl transferase-like" evidence="1">
    <location>
        <begin position="6"/>
        <end position="85"/>
    </location>
</feature>
<evidence type="ECO:0000313" key="2">
    <source>
        <dbReference type="EMBL" id="KKK87146.1"/>
    </source>
</evidence>
<gene>
    <name evidence="2" type="ORF">LCGC14_2756180</name>
</gene>
<comment type="caution">
    <text evidence="2">The sequence shown here is derived from an EMBL/GenBank/DDBJ whole genome shotgun (WGS) entry which is preliminary data.</text>
</comment>
<sequence length="103" mass="11840">IRADRELTSNRLFSSAAAGACILAEAFPNCRSIYPDHAVYWFQDLDDAVVGAKMLIDMDTTRMRRAAQEITWRRYTGHDRLLFILRAVEKHLGISIIYATNHR</sequence>